<sequence>MRNTIIALAVTLALSGCSSDKNTTETNNSAVQADTAMATTSEKIQAETKRLNAWFEAKYEEELLQSPIQLTFLGRSERQGEIDDVSEAAQDAALARGRANLVELKSSFDYDKLSEDAKISYDIWVYQAEQSEKSDKFRYNSYVFEQMQSIHSFFPQLLIAFHRVESGEDMDNYLSRITGSAVALEELIKQSKKIADKGVRPPYFAFESVIDEATKIITGAPFDDGEDSAIWADAQKKVAALVEQEKIDTDKAEQLRSSIKKALIDEWLPAYQNLIAWQKEDQVNAPAVAIGANQLPQGTDFYNERLANHTTTSLTAEEVHNIGLAEVARLREEMEAVKKEFGFEGSLSEFFIFLRDTKEDERLYYPNTDEGRQGYIDDATAAINGIKAVLPEYFGILPKADMEVKRVEAFREQDGAAQHYYPSAPDGSRPGIYYAHLSDMTAMPKRELEVIAYHEGLPGHHMQIAIQQELTEIPTFRTQAGFTAYSEGWGLYSEWLAKEMPNTYVDPLSEFGRLGSEMWRAIRLVVDTGLHAKGWTEKQAVEYFSANSAITAEQASSEVRRYLVIPGQATSYKIGMIKIQELRKKAESILQDKFDIRAFHDTVLGGGAMPMALLERRVTAWIEKVKSST</sequence>
<protein>
    <recommendedName>
        <fullName evidence="3">DUF885 domain-containing protein</fullName>
    </recommendedName>
</protein>
<reference evidence="1" key="1">
    <citation type="journal article" date="2014" name="Int. J. Syst. Evol. Microbiol.">
        <title>Complete genome sequence of Corynebacterium casei LMG S-19264T (=DSM 44701T), isolated from a smear-ripened cheese.</title>
        <authorList>
            <consortium name="US DOE Joint Genome Institute (JGI-PGF)"/>
            <person name="Walter F."/>
            <person name="Albersmeier A."/>
            <person name="Kalinowski J."/>
            <person name="Ruckert C."/>
        </authorList>
    </citation>
    <scope>NUCLEOTIDE SEQUENCE</scope>
    <source>
        <strain evidence="1">NBRC 110023</strain>
    </source>
</reference>
<evidence type="ECO:0008006" key="3">
    <source>
        <dbReference type="Google" id="ProtNLM"/>
    </source>
</evidence>
<dbReference type="EMBL" id="BSOT01000019">
    <property type="protein sequence ID" value="GLR72901.1"/>
    <property type="molecule type" value="Genomic_DNA"/>
</dbReference>
<reference evidence="1" key="2">
    <citation type="submission" date="2023-01" db="EMBL/GenBank/DDBJ databases">
        <title>Draft genome sequence of Agaribacter marinus strain NBRC 110023.</title>
        <authorList>
            <person name="Sun Q."/>
            <person name="Mori K."/>
        </authorList>
    </citation>
    <scope>NUCLEOTIDE SEQUENCE</scope>
    <source>
        <strain evidence="1">NBRC 110023</strain>
    </source>
</reference>
<comment type="caution">
    <text evidence="1">The sequence shown here is derived from an EMBL/GenBank/DDBJ whole genome shotgun (WGS) entry which is preliminary data.</text>
</comment>
<dbReference type="PANTHER" id="PTHR33361">
    <property type="entry name" value="GLR0591 PROTEIN"/>
    <property type="match status" value="1"/>
</dbReference>
<dbReference type="PANTHER" id="PTHR33361:SF16">
    <property type="entry name" value="DUF885 DOMAIN-CONTAINING PROTEIN"/>
    <property type="match status" value="1"/>
</dbReference>
<proteinExistence type="predicted"/>
<dbReference type="Pfam" id="PF05960">
    <property type="entry name" value="DUF885"/>
    <property type="match status" value="1"/>
</dbReference>
<keyword evidence="2" id="KW-1185">Reference proteome</keyword>
<dbReference type="RefSeq" id="WP_284219320.1">
    <property type="nucleotide sequence ID" value="NZ_BSOT01000019.1"/>
</dbReference>
<dbReference type="Proteomes" id="UP001156601">
    <property type="component" value="Unassembled WGS sequence"/>
</dbReference>
<dbReference type="PROSITE" id="PS51257">
    <property type="entry name" value="PROKAR_LIPOPROTEIN"/>
    <property type="match status" value="1"/>
</dbReference>
<name>A0AA37WJ77_9ALTE</name>
<accession>A0AA37WJ77</accession>
<gene>
    <name evidence="1" type="ORF">GCM10007852_38090</name>
</gene>
<evidence type="ECO:0000313" key="1">
    <source>
        <dbReference type="EMBL" id="GLR72901.1"/>
    </source>
</evidence>
<organism evidence="1 2">
    <name type="scientific">Agaribacter marinus</name>
    <dbReference type="NCBI Taxonomy" id="1431249"/>
    <lineage>
        <taxon>Bacteria</taxon>
        <taxon>Pseudomonadati</taxon>
        <taxon>Pseudomonadota</taxon>
        <taxon>Gammaproteobacteria</taxon>
        <taxon>Alteromonadales</taxon>
        <taxon>Alteromonadaceae</taxon>
        <taxon>Agaribacter</taxon>
    </lineage>
</organism>
<dbReference type="InterPro" id="IPR010281">
    <property type="entry name" value="DUF885"/>
</dbReference>
<dbReference type="AlphaFoldDB" id="A0AA37WJ77"/>
<evidence type="ECO:0000313" key="2">
    <source>
        <dbReference type="Proteomes" id="UP001156601"/>
    </source>
</evidence>